<dbReference type="InterPro" id="IPR016071">
    <property type="entry name" value="Staphylococal_nuclease_OB-fold"/>
</dbReference>
<dbReference type="EMBL" id="FOJA01000001">
    <property type="protein sequence ID" value="SEV96559.1"/>
    <property type="molecule type" value="Genomic_DNA"/>
</dbReference>
<feature type="domain" description="TNase-like" evidence="2">
    <location>
        <begin position="42"/>
        <end position="200"/>
    </location>
</feature>
<dbReference type="Proteomes" id="UP000198518">
    <property type="component" value="Unassembled WGS sequence"/>
</dbReference>
<proteinExistence type="predicted"/>
<keyword evidence="3" id="KW-0540">Nuclease</keyword>
<feature type="region of interest" description="Disordered" evidence="1">
    <location>
        <begin position="1"/>
        <end position="46"/>
    </location>
</feature>
<keyword evidence="3" id="KW-0378">Hydrolase</keyword>
<dbReference type="AlphaFoldDB" id="A0A1I0N655"/>
<evidence type="ECO:0000313" key="3">
    <source>
        <dbReference type="EMBL" id="SEV96559.1"/>
    </source>
</evidence>
<keyword evidence="3" id="KW-0255">Endonuclease</keyword>
<keyword evidence="4" id="KW-1185">Reference proteome</keyword>
<accession>A0A1I0N655</accession>
<name>A0A1I0N655_9EURY</name>
<dbReference type="Pfam" id="PF00565">
    <property type="entry name" value="SNase"/>
    <property type="match status" value="1"/>
</dbReference>
<feature type="compositionally biased region" description="Low complexity" evidence="1">
    <location>
        <begin position="1"/>
        <end position="21"/>
    </location>
</feature>
<dbReference type="PROSITE" id="PS50830">
    <property type="entry name" value="TNASE_3"/>
    <property type="match status" value="1"/>
</dbReference>
<evidence type="ECO:0000313" key="4">
    <source>
        <dbReference type="Proteomes" id="UP000198518"/>
    </source>
</evidence>
<reference evidence="3 4" key="1">
    <citation type="submission" date="2016-10" db="EMBL/GenBank/DDBJ databases">
        <authorList>
            <person name="de Groot N.N."/>
        </authorList>
    </citation>
    <scope>NUCLEOTIDE SEQUENCE [LARGE SCALE GENOMIC DNA]</scope>
    <source>
        <strain evidence="3 4">CGMCC 1.5337</strain>
    </source>
</reference>
<evidence type="ECO:0000256" key="1">
    <source>
        <dbReference type="SAM" id="MobiDB-lite"/>
    </source>
</evidence>
<evidence type="ECO:0000259" key="2">
    <source>
        <dbReference type="PROSITE" id="PS50830"/>
    </source>
</evidence>
<feature type="compositionally biased region" description="Polar residues" evidence="1">
    <location>
        <begin position="31"/>
        <end position="46"/>
    </location>
</feature>
<dbReference type="SMART" id="SM00318">
    <property type="entry name" value="SNc"/>
    <property type="match status" value="1"/>
</dbReference>
<dbReference type="SUPFAM" id="SSF50199">
    <property type="entry name" value="Staphylococcal nuclease"/>
    <property type="match status" value="1"/>
</dbReference>
<dbReference type="InterPro" id="IPR035437">
    <property type="entry name" value="SNase_OB-fold_sf"/>
</dbReference>
<organism evidence="3 4">
    <name type="scientific">Halobacterium jilantaiense</name>
    <dbReference type="NCBI Taxonomy" id="355548"/>
    <lineage>
        <taxon>Archaea</taxon>
        <taxon>Methanobacteriati</taxon>
        <taxon>Methanobacteriota</taxon>
        <taxon>Stenosarchaea group</taxon>
        <taxon>Halobacteria</taxon>
        <taxon>Halobacteriales</taxon>
        <taxon>Halobacteriaceae</taxon>
        <taxon>Halobacterium</taxon>
    </lineage>
</organism>
<gene>
    <name evidence="3" type="ORF">SAMN04487945_0632</name>
</gene>
<sequence length="212" mass="22700">MTTDASTPTAAPTSATTTAAPVETVEKAPSTEPTGAKSFQTGNKTGIASRTVSGDTFLFYYDEADEHALVKLADVSTPPLNESEVTPADYGYHEAANESETQAHKKAIVGYGYDAASAVENDLNRIGGAPTIVHTDRTTENGTPLVYVYFENDNGEKVMFNEYLLQQGMATLTNSDSPYADALQAAETTARENNVGLWAHDDANESNERSVY</sequence>
<dbReference type="GO" id="GO:0004519">
    <property type="term" value="F:endonuclease activity"/>
    <property type="evidence" value="ECO:0007669"/>
    <property type="project" value="UniProtKB-KW"/>
</dbReference>
<dbReference type="Gene3D" id="2.40.50.90">
    <property type="match status" value="1"/>
</dbReference>
<protein>
    <submittedName>
        <fullName evidence="3">Endonuclease YncB, thermonuclease family</fullName>
    </submittedName>
</protein>